<feature type="chain" id="PRO_5035862846" description="Secreted protein" evidence="1">
    <location>
        <begin position="23"/>
        <end position="66"/>
    </location>
</feature>
<sequence>MTHSLFAYAIRLLVSLGAMGRACEMIKCNGEVGLWGVFEDLSVFASQLAGEPQGANTVRSFSICEL</sequence>
<dbReference type="AlphaFoldDB" id="A0A8T0HMI9"/>
<keyword evidence="3" id="KW-1185">Reference proteome</keyword>
<reference evidence="2" key="1">
    <citation type="submission" date="2020-06" db="EMBL/GenBank/DDBJ databases">
        <title>WGS assembly of Ceratodon purpureus strain R40.</title>
        <authorList>
            <person name="Carey S.B."/>
            <person name="Jenkins J."/>
            <person name="Shu S."/>
            <person name="Lovell J.T."/>
            <person name="Sreedasyam A."/>
            <person name="Maumus F."/>
            <person name="Tiley G.P."/>
            <person name="Fernandez-Pozo N."/>
            <person name="Barry K."/>
            <person name="Chen C."/>
            <person name="Wang M."/>
            <person name="Lipzen A."/>
            <person name="Daum C."/>
            <person name="Saski C.A."/>
            <person name="Payton A.C."/>
            <person name="Mcbreen J.C."/>
            <person name="Conrad R.E."/>
            <person name="Kollar L.M."/>
            <person name="Olsson S."/>
            <person name="Huttunen S."/>
            <person name="Landis J.B."/>
            <person name="Wickett N.J."/>
            <person name="Johnson M.G."/>
            <person name="Rensing S.A."/>
            <person name="Grimwood J."/>
            <person name="Schmutz J."/>
            <person name="Mcdaniel S.F."/>
        </authorList>
    </citation>
    <scope>NUCLEOTIDE SEQUENCE</scope>
    <source>
        <strain evidence="2">R40</strain>
    </source>
</reference>
<evidence type="ECO:0000313" key="3">
    <source>
        <dbReference type="Proteomes" id="UP000822688"/>
    </source>
</evidence>
<evidence type="ECO:0000256" key="1">
    <source>
        <dbReference type="SAM" id="SignalP"/>
    </source>
</evidence>
<feature type="signal peptide" evidence="1">
    <location>
        <begin position="1"/>
        <end position="22"/>
    </location>
</feature>
<gene>
    <name evidence="2" type="ORF">KC19_VG061700</name>
</gene>
<proteinExistence type="predicted"/>
<dbReference type="EMBL" id="CM026426">
    <property type="protein sequence ID" value="KAG0572012.1"/>
    <property type="molecule type" value="Genomic_DNA"/>
</dbReference>
<dbReference type="Proteomes" id="UP000822688">
    <property type="component" value="Chromosome V"/>
</dbReference>
<evidence type="ECO:0000313" key="2">
    <source>
        <dbReference type="EMBL" id="KAG0572012.1"/>
    </source>
</evidence>
<keyword evidence="1" id="KW-0732">Signal</keyword>
<organism evidence="2 3">
    <name type="scientific">Ceratodon purpureus</name>
    <name type="common">Fire moss</name>
    <name type="synonym">Dicranum purpureum</name>
    <dbReference type="NCBI Taxonomy" id="3225"/>
    <lineage>
        <taxon>Eukaryota</taxon>
        <taxon>Viridiplantae</taxon>
        <taxon>Streptophyta</taxon>
        <taxon>Embryophyta</taxon>
        <taxon>Bryophyta</taxon>
        <taxon>Bryophytina</taxon>
        <taxon>Bryopsida</taxon>
        <taxon>Dicranidae</taxon>
        <taxon>Pseudoditrichales</taxon>
        <taxon>Ditrichaceae</taxon>
        <taxon>Ceratodon</taxon>
    </lineage>
</organism>
<protein>
    <recommendedName>
        <fullName evidence="4">Secreted protein</fullName>
    </recommendedName>
</protein>
<name>A0A8T0HMI9_CERPU</name>
<accession>A0A8T0HMI9</accession>
<comment type="caution">
    <text evidence="2">The sequence shown here is derived from an EMBL/GenBank/DDBJ whole genome shotgun (WGS) entry which is preliminary data.</text>
</comment>
<evidence type="ECO:0008006" key="4">
    <source>
        <dbReference type="Google" id="ProtNLM"/>
    </source>
</evidence>